<reference evidence="1 2" key="1">
    <citation type="submission" date="2015-10" db="EMBL/GenBank/DDBJ databases">
        <authorList>
            <person name="Gilbert D.G."/>
        </authorList>
    </citation>
    <scope>NUCLEOTIDE SEQUENCE [LARGE SCALE GENOMIC DNA]</scope>
    <source>
        <strain evidence="1">COMA1</strain>
    </source>
</reference>
<proteinExistence type="predicted"/>
<name>A0A0S4LF35_9BACT</name>
<gene>
    <name evidence="1" type="ORF">COMA1_20301</name>
</gene>
<accession>A0A0S4LF35</accession>
<dbReference type="AlphaFoldDB" id="A0A0S4LF35"/>
<protein>
    <submittedName>
        <fullName evidence="1">Uncharacterized protein</fullName>
    </submittedName>
</protein>
<organism evidence="1 2">
    <name type="scientific">Candidatus Nitrospira nitrosa</name>
    <dbReference type="NCBI Taxonomy" id="1742972"/>
    <lineage>
        <taxon>Bacteria</taxon>
        <taxon>Pseudomonadati</taxon>
        <taxon>Nitrospirota</taxon>
        <taxon>Nitrospiria</taxon>
        <taxon>Nitrospirales</taxon>
        <taxon>Nitrospiraceae</taxon>
        <taxon>Nitrospira</taxon>
    </lineage>
</organism>
<dbReference type="Proteomes" id="UP000199032">
    <property type="component" value="Unassembled WGS sequence"/>
</dbReference>
<dbReference type="EMBL" id="CZQA01000008">
    <property type="protein sequence ID" value="CUS35481.1"/>
    <property type="molecule type" value="Genomic_DNA"/>
</dbReference>
<evidence type="ECO:0000313" key="1">
    <source>
        <dbReference type="EMBL" id="CUS35481.1"/>
    </source>
</evidence>
<keyword evidence="2" id="KW-1185">Reference proteome</keyword>
<evidence type="ECO:0000313" key="2">
    <source>
        <dbReference type="Proteomes" id="UP000199032"/>
    </source>
</evidence>
<sequence length="59" mass="6404">MALPQNLTAVECEKRVKVLESLAEACRTGAPVAPCILAPEDNGSTEEQPERHDVCVVVW</sequence>